<dbReference type="RefSeq" id="WP_088389170.1">
    <property type="nucleotide sequence ID" value="NZ_NHRT01000001.1"/>
</dbReference>
<evidence type="ECO:0000313" key="2">
    <source>
        <dbReference type="Proteomes" id="UP000197470"/>
    </source>
</evidence>
<organism evidence="1 2">
    <name type="scientific">Fusobacterium nucleatum subsp. polymorphum</name>
    <name type="common">Fusobacterium polymorphum</name>
    <dbReference type="NCBI Taxonomy" id="76857"/>
    <lineage>
        <taxon>Bacteria</taxon>
        <taxon>Fusobacteriati</taxon>
        <taxon>Fusobacteriota</taxon>
        <taxon>Fusobacteriia</taxon>
        <taxon>Fusobacteriales</taxon>
        <taxon>Fusobacteriaceae</taxon>
        <taxon>Fusobacterium</taxon>
    </lineage>
</organism>
<dbReference type="Proteomes" id="UP000197470">
    <property type="component" value="Unassembled WGS sequence"/>
</dbReference>
<name>A0A246EHD6_FUSNP</name>
<sequence length="357" mass="43168">MLEKNNLFSFATSELSQDAFICWCLNWINYPNEILYPMAKDIFSNLLEEKDLENEKIEILRQYKKIDVLVILKNSKIAYIIEDKTYTSEHSEQIKRYRENIQNDFKEEINNIKTVYFKTGFWFSYDYHIVNEKDKIDIKIDREDFLNILNKYKGKNPILDDYCEHFERVTKDEEKEKNYLINEEEIKEKGYWGLNISKSSISQYQFMRDIFKNGDIESGRSVGGRPYTQFNILRSIFPNENDENFNEDKRNYTIFWRIDTVERGPYISINFYTHHNKNNDPKPQSRIYEYNRLKEKIEKIVKEKCSDILNWENIQGKFSNYWEQNLLIIPLKDYLISKEKCDKLVECIRIIDGELKK</sequence>
<evidence type="ECO:0000313" key="1">
    <source>
        <dbReference type="EMBL" id="OWP26034.1"/>
    </source>
</evidence>
<dbReference type="AlphaFoldDB" id="A0A246EHD6"/>
<comment type="caution">
    <text evidence="1">The sequence shown here is derived from an EMBL/GenBank/DDBJ whole genome shotgun (WGS) entry which is preliminary data.</text>
</comment>
<evidence type="ECO:0008006" key="3">
    <source>
        <dbReference type="Google" id="ProtNLM"/>
    </source>
</evidence>
<reference evidence="1 2" key="1">
    <citation type="submission" date="2017-05" db="EMBL/GenBank/DDBJ databases">
        <title>Genome sequencing of Fusobacterium nucleatum subsp. polymorphum KCOM 1001 (=ChDC F119).</title>
        <authorList>
            <person name="Kook J.-K."/>
            <person name="Park S.-N."/>
            <person name="Lim Y.K."/>
            <person name="Roh H."/>
        </authorList>
    </citation>
    <scope>NUCLEOTIDE SEQUENCE [LARGE SCALE GENOMIC DNA]</scope>
    <source>
        <strain evidence="1 2">KCOM 1001</strain>
    </source>
</reference>
<accession>A0A246EHD6</accession>
<dbReference type="EMBL" id="NHRT01000001">
    <property type="protein sequence ID" value="OWP26034.1"/>
    <property type="molecule type" value="Genomic_DNA"/>
</dbReference>
<proteinExistence type="predicted"/>
<protein>
    <recommendedName>
        <fullName evidence="3">Nuclease</fullName>
    </recommendedName>
</protein>
<gene>
    <name evidence="1" type="ORF">CA839_09235</name>
</gene>